<proteinExistence type="predicted"/>
<dbReference type="OrthoDB" id="9798430at2"/>
<sequence>MGVQSNQIFVNLPVKDLNRSIEFYKQIGYEFNPQFTDEKATCMIIGENIYAMLLVQPFFQSFTKKELPDPNETTGVIIALSTESREQVNEIVDKAVAAGGKEVSEPHDQGFMYYRSYQDPDGHYWEIMYMESHAVND</sequence>
<dbReference type="Gene3D" id="3.10.180.10">
    <property type="entry name" value="2,3-Dihydroxybiphenyl 1,2-Dioxygenase, domain 1"/>
    <property type="match status" value="1"/>
</dbReference>
<dbReference type="RefSeq" id="WP_115451967.1">
    <property type="nucleotide sequence ID" value="NZ_QNQT01000003.1"/>
</dbReference>
<dbReference type="AlphaFoldDB" id="A0A3D8GSF4"/>
<dbReference type="PROSITE" id="PS51819">
    <property type="entry name" value="VOC"/>
    <property type="match status" value="1"/>
</dbReference>
<protein>
    <submittedName>
        <fullName evidence="2">Glyoxalase/bleomycin resistance/extradiol dioxygenase family protein</fullName>
    </submittedName>
</protein>
<name>A0A3D8GSF4_9BACI</name>
<comment type="caution">
    <text evidence="2">The sequence shown here is derived from an EMBL/GenBank/DDBJ whole genome shotgun (WGS) entry which is preliminary data.</text>
</comment>
<accession>A0A3D8GSF4</accession>
<dbReference type="Pfam" id="PF00903">
    <property type="entry name" value="Glyoxalase"/>
    <property type="match status" value="1"/>
</dbReference>
<reference evidence="2 3" key="1">
    <citation type="submission" date="2018-07" db="EMBL/GenBank/DDBJ databases">
        <title>Bacillus sp. YLB-04 draft genome sequence.</title>
        <authorList>
            <person name="Yu L."/>
            <person name="Tang X."/>
        </authorList>
    </citation>
    <scope>NUCLEOTIDE SEQUENCE [LARGE SCALE GENOMIC DNA]</scope>
    <source>
        <strain evidence="2 3">YLB-04</strain>
    </source>
</reference>
<organism evidence="2 3">
    <name type="scientific">Neobacillus piezotolerans</name>
    <dbReference type="NCBI Taxonomy" id="2259171"/>
    <lineage>
        <taxon>Bacteria</taxon>
        <taxon>Bacillati</taxon>
        <taxon>Bacillota</taxon>
        <taxon>Bacilli</taxon>
        <taxon>Bacillales</taxon>
        <taxon>Bacillaceae</taxon>
        <taxon>Neobacillus</taxon>
    </lineage>
</organism>
<dbReference type="SUPFAM" id="SSF54593">
    <property type="entry name" value="Glyoxalase/Bleomycin resistance protein/Dihydroxybiphenyl dioxygenase"/>
    <property type="match status" value="1"/>
</dbReference>
<keyword evidence="2" id="KW-0223">Dioxygenase</keyword>
<dbReference type="PANTHER" id="PTHR36503">
    <property type="entry name" value="BLR2520 PROTEIN"/>
    <property type="match status" value="1"/>
</dbReference>
<keyword evidence="2" id="KW-0560">Oxidoreductase</keyword>
<dbReference type="Proteomes" id="UP000257144">
    <property type="component" value="Unassembled WGS sequence"/>
</dbReference>
<dbReference type="InterPro" id="IPR037523">
    <property type="entry name" value="VOC_core"/>
</dbReference>
<dbReference type="GO" id="GO:0051213">
    <property type="term" value="F:dioxygenase activity"/>
    <property type="evidence" value="ECO:0007669"/>
    <property type="project" value="UniProtKB-KW"/>
</dbReference>
<dbReference type="EMBL" id="QNQT01000003">
    <property type="protein sequence ID" value="RDU37139.1"/>
    <property type="molecule type" value="Genomic_DNA"/>
</dbReference>
<dbReference type="PANTHER" id="PTHR36503:SF2">
    <property type="entry name" value="BLR2408 PROTEIN"/>
    <property type="match status" value="1"/>
</dbReference>
<evidence type="ECO:0000259" key="1">
    <source>
        <dbReference type="PROSITE" id="PS51819"/>
    </source>
</evidence>
<gene>
    <name evidence="2" type="ORF">DRW41_10690</name>
</gene>
<evidence type="ECO:0000313" key="2">
    <source>
        <dbReference type="EMBL" id="RDU37139.1"/>
    </source>
</evidence>
<keyword evidence="3" id="KW-1185">Reference proteome</keyword>
<feature type="domain" description="VOC" evidence="1">
    <location>
        <begin position="5"/>
        <end position="130"/>
    </location>
</feature>
<dbReference type="InterPro" id="IPR029068">
    <property type="entry name" value="Glyas_Bleomycin-R_OHBP_Dase"/>
</dbReference>
<dbReference type="InterPro" id="IPR004360">
    <property type="entry name" value="Glyas_Fos-R_dOase_dom"/>
</dbReference>
<evidence type="ECO:0000313" key="3">
    <source>
        <dbReference type="Proteomes" id="UP000257144"/>
    </source>
</evidence>